<keyword evidence="2" id="KW-1185">Reference proteome</keyword>
<dbReference type="EMBL" id="CM046396">
    <property type="protein sequence ID" value="KAI8538114.1"/>
    <property type="molecule type" value="Genomic_DNA"/>
</dbReference>
<evidence type="ECO:0000313" key="2">
    <source>
        <dbReference type="Proteomes" id="UP001062846"/>
    </source>
</evidence>
<reference evidence="1" key="1">
    <citation type="submission" date="2022-02" db="EMBL/GenBank/DDBJ databases">
        <title>Plant Genome Project.</title>
        <authorList>
            <person name="Zhang R.-G."/>
        </authorList>
    </citation>
    <scope>NUCLEOTIDE SEQUENCE</scope>
    <source>
        <strain evidence="1">AT1</strain>
    </source>
</reference>
<organism evidence="1 2">
    <name type="scientific">Rhododendron molle</name>
    <name type="common">Chinese azalea</name>
    <name type="synonym">Azalea mollis</name>
    <dbReference type="NCBI Taxonomy" id="49168"/>
    <lineage>
        <taxon>Eukaryota</taxon>
        <taxon>Viridiplantae</taxon>
        <taxon>Streptophyta</taxon>
        <taxon>Embryophyta</taxon>
        <taxon>Tracheophyta</taxon>
        <taxon>Spermatophyta</taxon>
        <taxon>Magnoliopsida</taxon>
        <taxon>eudicotyledons</taxon>
        <taxon>Gunneridae</taxon>
        <taxon>Pentapetalae</taxon>
        <taxon>asterids</taxon>
        <taxon>Ericales</taxon>
        <taxon>Ericaceae</taxon>
        <taxon>Ericoideae</taxon>
        <taxon>Rhodoreae</taxon>
        <taxon>Rhododendron</taxon>
    </lineage>
</organism>
<name>A0ACC0MC05_RHOML</name>
<gene>
    <name evidence="1" type="ORF">RHMOL_Rhmol09G0077100</name>
</gene>
<comment type="caution">
    <text evidence="1">The sequence shown here is derived from an EMBL/GenBank/DDBJ whole genome shotgun (WGS) entry which is preliminary data.</text>
</comment>
<dbReference type="Proteomes" id="UP001062846">
    <property type="component" value="Chromosome 9"/>
</dbReference>
<protein>
    <submittedName>
        <fullName evidence="1">Uncharacterized protein</fullName>
    </submittedName>
</protein>
<proteinExistence type="predicted"/>
<sequence length="56" mass="6181">MISMTSLSGGIHTISTNKREGNVHPLLREVNKTALEMQFASTPAFKIRVGSIPERK</sequence>
<evidence type="ECO:0000313" key="1">
    <source>
        <dbReference type="EMBL" id="KAI8538114.1"/>
    </source>
</evidence>
<accession>A0ACC0MC05</accession>